<dbReference type="EMBL" id="WJPP01000002">
    <property type="protein sequence ID" value="MRH77773.1"/>
    <property type="molecule type" value="Genomic_DNA"/>
</dbReference>
<reference evidence="3 4" key="1">
    <citation type="submission" date="2019-11" db="EMBL/GenBank/DDBJ databases">
        <authorList>
            <person name="Zhang X.Y."/>
        </authorList>
    </citation>
    <scope>NUCLEOTIDE SEQUENCE [LARGE SCALE GENOMIC DNA]</scope>
    <source>
        <strain evidence="3 4">C176</strain>
    </source>
</reference>
<feature type="region of interest" description="Disordered" evidence="2">
    <location>
        <begin position="108"/>
        <end position="140"/>
    </location>
</feature>
<dbReference type="PANTHER" id="PTHR35024:SF4">
    <property type="entry name" value="POLYMER-FORMING CYTOSKELETAL PROTEIN"/>
    <property type="match status" value="1"/>
</dbReference>
<gene>
    <name evidence="3" type="ORF">GH984_03560</name>
</gene>
<sequence>MESSEKQNLIVGEGVSLTGEVEAPGLITLHGTIHGNAFGDDVRVGPTGCVKGSIEGRNVDIEGQVSEKVVAKTLALRSTAAVHGDVEYETIEIEAGARIDGVLRNSAPATENAPAGYIDAEQLIDRLSTSQAEDTDDNEP</sequence>
<evidence type="ECO:0000256" key="1">
    <source>
        <dbReference type="ARBA" id="ARBA00044755"/>
    </source>
</evidence>
<dbReference type="InterPro" id="IPR007607">
    <property type="entry name" value="BacA/B"/>
</dbReference>
<evidence type="ECO:0000313" key="3">
    <source>
        <dbReference type="EMBL" id="MRH77773.1"/>
    </source>
</evidence>
<comment type="similarity">
    <text evidence="1">Belongs to the bactofilin family.</text>
</comment>
<accession>A0A6N7QQV6</accession>
<evidence type="ECO:0000256" key="2">
    <source>
        <dbReference type="SAM" id="MobiDB-lite"/>
    </source>
</evidence>
<evidence type="ECO:0000313" key="4">
    <source>
        <dbReference type="Proteomes" id="UP000433788"/>
    </source>
</evidence>
<organism evidence="3 4">
    <name type="scientific">Spiribacter salilacus</name>
    <dbReference type="NCBI Taxonomy" id="2664894"/>
    <lineage>
        <taxon>Bacteria</taxon>
        <taxon>Pseudomonadati</taxon>
        <taxon>Pseudomonadota</taxon>
        <taxon>Gammaproteobacteria</taxon>
        <taxon>Chromatiales</taxon>
        <taxon>Ectothiorhodospiraceae</taxon>
        <taxon>Spiribacter</taxon>
    </lineage>
</organism>
<dbReference type="Proteomes" id="UP000433788">
    <property type="component" value="Unassembled WGS sequence"/>
</dbReference>
<comment type="caution">
    <text evidence="3">The sequence shown here is derived from an EMBL/GenBank/DDBJ whole genome shotgun (WGS) entry which is preliminary data.</text>
</comment>
<proteinExistence type="inferred from homology"/>
<dbReference type="PANTHER" id="PTHR35024">
    <property type="entry name" value="HYPOTHETICAL CYTOSOLIC PROTEIN"/>
    <property type="match status" value="1"/>
</dbReference>
<dbReference type="RefSeq" id="WP_153718844.1">
    <property type="nucleotide sequence ID" value="NZ_WJPP01000002.1"/>
</dbReference>
<dbReference type="Pfam" id="PF04519">
    <property type="entry name" value="Bactofilin"/>
    <property type="match status" value="1"/>
</dbReference>
<dbReference type="AlphaFoldDB" id="A0A6N7QQV6"/>
<protein>
    <submittedName>
        <fullName evidence="3">Polymer-forming cytoskeletal protein</fullName>
    </submittedName>
</protein>
<name>A0A6N7QQV6_9GAMM</name>
<keyword evidence="4" id="KW-1185">Reference proteome</keyword>